<dbReference type="Pfam" id="PF00072">
    <property type="entry name" value="Response_reg"/>
    <property type="match status" value="1"/>
</dbReference>
<keyword evidence="6" id="KW-0804">Transcription</keyword>
<sequence length="223" mass="25434">MKILLIEDDRELADSMRFQLEKEGYETDICDDGEEGLYYMKERSHDLVILDRMLPSMDGITVLQEARKNHVSTPVIMLTALGELQDKLTGLKGGADDYMVKPFAFEELLARIQCMVRRPGRWEDTAVLSLGDLIFDPESGRLEGNGKECTLSKREGALLELMLRNAGQTLPREVILNRVWGADSEVEDGNLDNYIHFLRRRLKSVRSTLNLKTVRGIGYRLEN</sequence>
<evidence type="ECO:0000313" key="13">
    <source>
        <dbReference type="EMBL" id="VUX65440.1"/>
    </source>
</evidence>
<dbReference type="CDD" id="cd00383">
    <property type="entry name" value="trans_reg_C"/>
    <property type="match status" value="1"/>
</dbReference>
<keyword evidence="5 9" id="KW-0238">DNA-binding</keyword>
<dbReference type="SMART" id="SM00862">
    <property type="entry name" value="Trans_reg_C"/>
    <property type="match status" value="1"/>
</dbReference>
<dbReference type="InterPro" id="IPR011006">
    <property type="entry name" value="CheY-like_superfamily"/>
</dbReference>
<accession>A0A564WUP0</accession>
<dbReference type="PANTHER" id="PTHR48111">
    <property type="entry name" value="REGULATOR OF RPOS"/>
    <property type="match status" value="1"/>
</dbReference>
<dbReference type="SUPFAM" id="SSF52172">
    <property type="entry name" value="CheY-like"/>
    <property type="match status" value="1"/>
</dbReference>
<evidence type="ECO:0000256" key="5">
    <source>
        <dbReference type="ARBA" id="ARBA00023125"/>
    </source>
</evidence>
<dbReference type="FunFam" id="3.40.50.2300:FF:000002">
    <property type="entry name" value="DNA-binding response regulator PhoP"/>
    <property type="match status" value="1"/>
</dbReference>
<evidence type="ECO:0000256" key="6">
    <source>
        <dbReference type="ARBA" id="ARBA00023163"/>
    </source>
</evidence>
<reference evidence="13 14" key="2">
    <citation type="submission" date="2019-07" db="EMBL/GenBank/DDBJ databases">
        <authorList>
            <person name="Chang H.-W."/>
            <person name="Raman A."/>
            <person name="Venkatesh S."/>
            <person name="Gehrig J."/>
        </authorList>
    </citation>
    <scope>NUCLEOTIDE SEQUENCE [LARGE SCALE GENOMIC DNA]</scope>
    <source>
        <strain evidence="13">Blautia_wexlerae_LFYP_14</strain>
    </source>
</reference>
<evidence type="ECO:0000256" key="2">
    <source>
        <dbReference type="ARBA" id="ARBA00022553"/>
    </source>
</evidence>
<dbReference type="GO" id="GO:0000156">
    <property type="term" value="F:phosphorelay response regulator activity"/>
    <property type="evidence" value="ECO:0007669"/>
    <property type="project" value="TreeGrafter"/>
</dbReference>
<dbReference type="GO" id="GO:0032993">
    <property type="term" value="C:protein-DNA complex"/>
    <property type="evidence" value="ECO:0007669"/>
    <property type="project" value="TreeGrafter"/>
</dbReference>
<evidence type="ECO:0000313" key="14">
    <source>
        <dbReference type="Proteomes" id="UP000366766"/>
    </source>
</evidence>
<dbReference type="InterPro" id="IPR001789">
    <property type="entry name" value="Sig_transdc_resp-reg_receiver"/>
</dbReference>
<evidence type="ECO:0000256" key="3">
    <source>
        <dbReference type="ARBA" id="ARBA00023012"/>
    </source>
</evidence>
<feature type="domain" description="Response regulatory" evidence="10">
    <location>
        <begin position="2"/>
        <end position="116"/>
    </location>
</feature>
<dbReference type="PANTHER" id="PTHR48111:SF22">
    <property type="entry name" value="REGULATOR OF RPOS"/>
    <property type="match status" value="1"/>
</dbReference>
<dbReference type="EMBL" id="CABHOF010000037">
    <property type="protein sequence ID" value="VUX65440.1"/>
    <property type="molecule type" value="Genomic_DNA"/>
</dbReference>
<dbReference type="GO" id="GO:0005829">
    <property type="term" value="C:cytosol"/>
    <property type="evidence" value="ECO:0007669"/>
    <property type="project" value="TreeGrafter"/>
</dbReference>
<evidence type="ECO:0000256" key="8">
    <source>
        <dbReference type="PROSITE-ProRule" id="PRU00169"/>
    </source>
</evidence>
<evidence type="ECO:0000259" key="11">
    <source>
        <dbReference type="PROSITE" id="PS51755"/>
    </source>
</evidence>
<evidence type="ECO:0000313" key="12">
    <source>
        <dbReference type="EMBL" id="MZS88697.1"/>
    </source>
</evidence>
<evidence type="ECO:0000313" key="15">
    <source>
        <dbReference type="Proteomes" id="UP000477156"/>
    </source>
</evidence>
<dbReference type="EMBL" id="WWVF01000009">
    <property type="protein sequence ID" value="MZS88697.1"/>
    <property type="molecule type" value="Genomic_DNA"/>
</dbReference>
<dbReference type="AlphaFoldDB" id="A0A564WUP0"/>
<feature type="DNA-binding region" description="OmpR/PhoB-type" evidence="9">
    <location>
        <begin position="125"/>
        <end position="223"/>
    </location>
</feature>
<dbReference type="Gene3D" id="1.10.10.10">
    <property type="entry name" value="Winged helix-like DNA-binding domain superfamily/Winged helix DNA-binding domain"/>
    <property type="match status" value="1"/>
</dbReference>
<dbReference type="GO" id="GO:0000976">
    <property type="term" value="F:transcription cis-regulatory region binding"/>
    <property type="evidence" value="ECO:0007669"/>
    <property type="project" value="TreeGrafter"/>
</dbReference>
<evidence type="ECO:0000256" key="4">
    <source>
        <dbReference type="ARBA" id="ARBA00023015"/>
    </source>
</evidence>
<keyword evidence="4" id="KW-0805">Transcription regulation</keyword>
<feature type="domain" description="OmpR/PhoB-type" evidence="11">
    <location>
        <begin position="125"/>
        <end position="223"/>
    </location>
</feature>
<reference evidence="12 15" key="1">
    <citation type="journal article" date="2019" name="Nat. Med.">
        <title>A library of human gut bacterial isolates paired with longitudinal multiomics data enables mechanistic microbiome research.</title>
        <authorList>
            <person name="Poyet M."/>
            <person name="Groussin M."/>
            <person name="Gibbons S.M."/>
            <person name="Avila-Pacheco J."/>
            <person name="Jiang X."/>
            <person name="Kearney S.M."/>
            <person name="Perrotta A.R."/>
            <person name="Berdy B."/>
            <person name="Zhao S."/>
            <person name="Lieberman T.D."/>
            <person name="Swanson P.K."/>
            <person name="Smith M."/>
            <person name="Roesemann S."/>
            <person name="Alexander J.E."/>
            <person name="Rich S.A."/>
            <person name="Livny J."/>
            <person name="Vlamakis H."/>
            <person name="Clish C."/>
            <person name="Bullock K."/>
            <person name="Deik A."/>
            <person name="Scott J."/>
            <person name="Pierce K.A."/>
            <person name="Xavier R.J."/>
            <person name="Alm E.J."/>
        </authorList>
    </citation>
    <scope>NUCLEOTIDE SEQUENCE [LARGE SCALE GENOMIC DNA]</scope>
    <source>
        <strain evidence="12 15">BIOML-A12</strain>
    </source>
</reference>
<feature type="modified residue" description="4-aspartylphosphate" evidence="8">
    <location>
        <position position="51"/>
    </location>
</feature>
<dbReference type="InterPro" id="IPR016032">
    <property type="entry name" value="Sig_transdc_resp-reg_C-effctor"/>
</dbReference>
<evidence type="ECO:0000256" key="7">
    <source>
        <dbReference type="ARBA" id="ARBA00024867"/>
    </source>
</evidence>
<evidence type="ECO:0000256" key="1">
    <source>
        <dbReference type="ARBA" id="ARBA00018672"/>
    </source>
</evidence>
<organism evidence="13 14">
    <name type="scientific">Blautia wexlerae</name>
    <dbReference type="NCBI Taxonomy" id="418240"/>
    <lineage>
        <taxon>Bacteria</taxon>
        <taxon>Bacillati</taxon>
        <taxon>Bacillota</taxon>
        <taxon>Clostridia</taxon>
        <taxon>Lachnospirales</taxon>
        <taxon>Lachnospiraceae</taxon>
        <taxon>Blautia</taxon>
    </lineage>
</organism>
<evidence type="ECO:0000256" key="9">
    <source>
        <dbReference type="PROSITE-ProRule" id="PRU01091"/>
    </source>
</evidence>
<dbReference type="InterPro" id="IPR001867">
    <property type="entry name" value="OmpR/PhoB-type_DNA-bd"/>
</dbReference>
<dbReference type="Proteomes" id="UP000477156">
    <property type="component" value="Unassembled WGS sequence"/>
</dbReference>
<dbReference type="Proteomes" id="UP000366766">
    <property type="component" value="Unassembled WGS sequence"/>
</dbReference>
<keyword evidence="3" id="KW-0902">Two-component regulatory system</keyword>
<dbReference type="SMART" id="SM00448">
    <property type="entry name" value="REC"/>
    <property type="match status" value="1"/>
</dbReference>
<dbReference type="PROSITE" id="PS50110">
    <property type="entry name" value="RESPONSE_REGULATORY"/>
    <property type="match status" value="1"/>
</dbReference>
<dbReference type="Gene3D" id="6.10.250.690">
    <property type="match status" value="1"/>
</dbReference>
<name>A0A564WUP0_9FIRM</name>
<keyword evidence="2 8" id="KW-0597">Phosphoprotein</keyword>
<dbReference type="InterPro" id="IPR036388">
    <property type="entry name" value="WH-like_DNA-bd_sf"/>
</dbReference>
<dbReference type="SUPFAM" id="SSF46894">
    <property type="entry name" value="C-terminal effector domain of the bipartite response regulators"/>
    <property type="match status" value="1"/>
</dbReference>
<protein>
    <recommendedName>
        <fullName evidence="1">Stage 0 sporulation protein A homolog</fullName>
    </recommendedName>
</protein>
<dbReference type="Gene3D" id="3.40.50.2300">
    <property type="match status" value="1"/>
</dbReference>
<dbReference type="Pfam" id="PF00486">
    <property type="entry name" value="Trans_reg_C"/>
    <property type="match status" value="1"/>
</dbReference>
<dbReference type="PROSITE" id="PS51755">
    <property type="entry name" value="OMPR_PHOB"/>
    <property type="match status" value="1"/>
</dbReference>
<dbReference type="InterPro" id="IPR039420">
    <property type="entry name" value="WalR-like"/>
</dbReference>
<dbReference type="RefSeq" id="WP_118341571.1">
    <property type="nucleotide sequence ID" value="NZ_BTHI01000055.1"/>
</dbReference>
<proteinExistence type="predicted"/>
<evidence type="ECO:0000259" key="10">
    <source>
        <dbReference type="PROSITE" id="PS50110"/>
    </source>
</evidence>
<comment type="function">
    <text evidence="7">May play the central regulatory role in sporulation. It may be an element of the effector pathway responsible for the activation of sporulation genes in response to nutritional stress. Spo0A may act in concert with spo0H (a sigma factor) to control the expression of some genes that are critical to the sporulation process.</text>
</comment>
<dbReference type="GO" id="GO:0006355">
    <property type="term" value="P:regulation of DNA-templated transcription"/>
    <property type="evidence" value="ECO:0007669"/>
    <property type="project" value="InterPro"/>
</dbReference>
<gene>
    <name evidence="13" type="primary">arlR_1</name>
    <name evidence="13" type="ORF">BWLFYP14_02031</name>
    <name evidence="12" type="ORF">GT712_06305</name>
</gene>
<keyword evidence="14" id="KW-1185">Reference proteome</keyword>